<dbReference type="Gene3D" id="3.40.50.720">
    <property type="entry name" value="NAD(P)-binding Rossmann-like Domain"/>
    <property type="match status" value="1"/>
</dbReference>
<dbReference type="CDD" id="cd05233">
    <property type="entry name" value="SDR_c"/>
    <property type="match status" value="1"/>
</dbReference>
<accession>A0ABU7JSV9</accession>
<comment type="similarity">
    <text evidence="1">Belongs to the short-chain dehydrogenases/reductases (SDR) family.</text>
</comment>
<dbReference type="Proteomes" id="UP001331936">
    <property type="component" value="Unassembled WGS sequence"/>
</dbReference>
<organism evidence="4 5">
    <name type="scientific">Rhodococcus chondri</name>
    <dbReference type="NCBI Taxonomy" id="3065941"/>
    <lineage>
        <taxon>Bacteria</taxon>
        <taxon>Bacillati</taxon>
        <taxon>Actinomycetota</taxon>
        <taxon>Actinomycetes</taxon>
        <taxon>Mycobacteriales</taxon>
        <taxon>Nocardiaceae</taxon>
        <taxon>Rhodococcus</taxon>
    </lineage>
</organism>
<dbReference type="RefSeq" id="WP_330152520.1">
    <property type="nucleotide sequence ID" value="NZ_JAUZMZ010000068.1"/>
</dbReference>
<proteinExistence type="inferred from homology"/>
<dbReference type="InterPro" id="IPR036291">
    <property type="entry name" value="NAD(P)-bd_dom_sf"/>
</dbReference>
<evidence type="ECO:0000313" key="4">
    <source>
        <dbReference type="EMBL" id="MEE2033103.1"/>
    </source>
</evidence>
<dbReference type="InterPro" id="IPR052178">
    <property type="entry name" value="Sec_Metab_Biosynth_SDR"/>
</dbReference>
<name>A0ABU7JSV9_9NOCA</name>
<evidence type="ECO:0000256" key="2">
    <source>
        <dbReference type="ARBA" id="ARBA00022857"/>
    </source>
</evidence>
<evidence type="ECO:0000313" key="5">
    <source>
        <dbReference type="Proteomes" id="UP001331936"/>
    </source>
</evidence>
<dbReference type="InterPro" id="IPR002347">
    <property type="entry name" value="SDR_fam"/>
</dbReference>
<protein>
    <submittedName>
        <fullName evidence="4">SDR family oxidoreductase</fullName>
    </submittedName>
</protein>
<keyword evidence="3" id="KW-0560">Oxidoreductase</keyword>
<sequence>MSDEFLDLTGRIVIVSGAAGGGIGTSVTRMVAQAGATVVAVSRSEDNLNKHIKPLVAEGLSVVPVAADASTDGGIATVLEVARRTEGELYGLVNVAGGAAPATWMPSTRVTREDWRALFTQNLETMFFMSQAVAAELKSRSLPGSIVSISSISGMNTAPFHVGYGTAKAALVAATRTMAVELATDNIRVNAIAPGVTATPASGTYVDDDTERDRRAIAMGRRGRPEEQAGAILFLLSDLSSYITGQTILVDGGLNLKWTHMGADHTSLFLKDDTFRAAITR</sequence>
<dbReference type="Pfam" id="PF13561">
    <property type="entry name" value="adh_short_C2"/>
    <property type="match status" value="1"/>
</dbReference>
<dbReference type="SUPFAM" id="SSF51735">
    <property type="entry name" value="NAD(P)-binding Rossmann-fold domains"/>
    <property type="match status" value="1"/>
</dbReference>
<reference evidence="4 5" key="1">
    <citation type="submission" date="2023-08" db="EMBL/GenBank/DDBJ databases">
        <authorList>
            <person name="Girao M."/>
            <person name="Carvalho M.F."/>
        </authorList>
    </citation>
    <scope>NUCLEOTIDE SEQUENCE [LARGE SCALE GENOMIC DNA]</scope>
    <source>
        <strain evidence="4 5">CC-R104</strain>
    </source>
</reference>
<comment type="caution">
    <text evidence="4">The sequence shown here is derived from an EMBL/GenBank/DDBJ whole genome shotgun (WGS) entry which is preliminary data.</text>
</comment>
<keyword evidence="2" id="KW-0521">NADP</keyword>
<gene>
    <name evidence="4" type="ORF">Q8814_13435</name>
</gene>
<dbReference type="EMBL" id="JAUZMZ010000068">
    <property type="protein sequence ID" value="MEE2033103.1"/>
    <property type="molecule type" value="Genomic_DNA"/>
</dbReference>
<dbReference type="PRINTS" id="PR00080">
    <property type="entry name" value="SDRFAMILY"/>
</dbReference>
<dbReference type="PANTHER" id="PTHR43618:SF8">
    <property type="entry name" value="7ALPHA-HYDROXYSTEROID DEHYDROGENASE"/>
    <property type="match status" value="1"/>
</dbReference>
<keyword evidence="5" id="KW-1185">Reference proteome</keyword>
<evidence type="ECO:0000256" key="3">
    <source>
        <dbReference type="ARBA" id="ARBA00023002"/>
    </source>
</evidence>
<dbReference type="PRINTS" id="PR00081">
    <property type="entry name" value="GDHRDH"/>
</dbReference>
<evidence type="ECO:0000256" key="1">
    <source>
        <dbReference type="ARBA" id="ARBA00006484"/>
    </source>
</evidence>
<dbReference type="PANTHER" id="PTHR43618">
    <property type="entry name" value="7-ALPHA-HYDROXYSTEROID DEHYDROGENASE"/>
    <property type="match status" value="1"/>
</dbReference>